<proteinExistence type="predicted"/>
<evidence type="ECO:0000259" key="2">
    <source>
        <dbReference type="Pfam" id="PF07589"/>
    </source>
</evidence>
<name>A0ABW5DZM3_9BACT</name>
<dbReference type="RefSeq" id="WP_377095949.1">
    <property type="nucleotide sequence ID" value="NZ_JBHSJM010000001.1"/>
</dbReference>
<gene>
    <name evidence="3" type="ORF">ACFSQZ_01110</name>
</gene>
<dbReference type="NCBIfam" id="TIGR02595">
    <property type="entry name" value="PEP_CTERM"/>
    <property type="match status" value="1"/>
</dbReference>
<dbReference type="InterPro" id="IPR013424">
    <property type="entry name" value="Ice-binding_C"/>
</dbReference>
<evidence type="ECO:0000256" key="1">
    <source>
        <dbReference type="SAM" id="SignalP"/>
    </source>
</evidence>
<evidence type="ECO:0000313" key="3">
    <source>
        <dbReference type="EMBL" id="MFD2275055.1"/>
    </source>
</evidence>
<evidence type="ECO:0000313" key="4">
    <source>
        <dbReference type="Proteomes" id="UP001597297"/>
    </source>
</evidence>
<feature type="signal peptide" evidence="1">
    <location>
        <begin position="1"/>
        <end position="20"/>
    </location>
</feature>
<dbReference type="Proteomes" id="UP001597297">
    <property type="component" value="Unassembled WGS sequence"/>
</dbReference>
<feature type="chain" id="PRO_5046165735" evidence="1">
    <location>
        <begin position="21"/>
        <end position="237"/>
    </location>
</feature>
<feature type="domain" description="Ice-binding protein C-terminal" evidence="2">
    <location>
        <begin position="214"/>
        <end position="236"/>
    </location>
</feature>
<sequence length="237" mass="24823">MMKSSVIITSLLASASISQAATLYYQDFSASNPTSSNATNNPIIDNTLVTDVANGEVITGGNAAALATNGNYTITLTSVNPTSGGGQTNGYIFNPSGDLGFKLDDGQFIFQSGTINLNGTNSGTVSLEQRTNAGDEFFSINSISIVENDVNGEILLEIDYNYFADFDNTTDSLRLTTNFGTGNDVTALFIDELNGETANNVSGSAVYQLTLVAAVPEPSSTALLGLGGLALTLRRRR</sequence>
<keyword evidence="4" id="KW-1185">Reference proteome</keyword>
<organism evidence="3 4">
    <name type="scientific">Rubritalea spongiae</name>
    <dbReference type="NCBI Taxonomy" id="430797"/>
    <lineage>
        <taxon>Bacteria</taxon>
        <taxon>Pseudomonadati</taxon>
        <taxon>Verrucomicrobiota</taxon>
        <taxon>Verrucomicrobiia</taxon>
        <taxon>Verrucomicrobiales</taxon>
        <taxon>Rubritaleaceae</taxon>
        <taxon>Rubritalea</taxon>
    </lineage>
</organism>
<comment type="caution">
    <text evidence="3">The sequence shown here is derived from an EMBL/GenBank/DDBJ whole genome shotgun (WGS) entry which is preliminary data.</text>
</comment>
<dbReference type="EMBL" id="JBHUJC010000001">
    <property type="protein sequence ID" value="MFD2275055.1"/>
    <property type="molecule type" value="Genomic_DNA"/>
</dbReference>
<dbReference type="Pfam" id="PF07589">
    <property type="entry name" value="PEP-CTERM"/>
    <property type="match status" value="1"/>
</dbReference>
<protein>
    <submittedName>
        <fullName evidence="3">PEP-CTERM sorting domain-containing protein</fullName>
    </submittedName>
</protein>
<accession>A0ABW5DZM3</accession>
<reference evidence="4" key="1">
    <citation type="journal article" date="2019" name="Int. J. Syst. Evol. Microbiol.">
        <title>The Global Catalogue of Microorganisms (GCM) 10K type strain sequencing project: providing services to taxonomists for standard genome sequencing and annotation.</title>
        <authorList>
            <consortium name="The Broad Institute Genomics Platform"/>
            <consortium name="The Broad Institute Genome Sequencing Center for Infectious Disease"/>
            <person name="Wu L."/>
            <person name="Ma J."/>
        </authorList>
    </citation>
    <scope>NUCLEOTIDE SEQUENCE [LARGE SCALE GENOMIC DNA]</scope>
    <source>
        <strain evidence="4">JCM 16545</strain>
    </source>
</reference>
<keyword evidence="1" id="KW-0732">Signal</keyword>